<keyword evidence="5 6" id="KW-0472">Membrane</keyword>
<dbReference type="PANTHER" id="PTHR32001:SF1">
    <property type="entry name" value="KERATINOCYTE-ASSOCIATED PROTEIN 2"/>
    <property type="match status" value="1"/>
</dbReference>
<dbReference type="OMA" id="ITIYYMN"/>
<dbReference type="InParanoid" id="A0A067R3E8"/>
<dbReference type="GO" id="GO:0016020">
    <property type="term" value="C:membrane"/>
    <property type="evidence" value="ECO:0007669"/>
    <property type="project" value="UniProtKB-SubCell"/>
</dbReference>
<evidence type="ECO:0000256" key="6">
    <source>
        <dbReference type="SAM" id="Phobius"/>
    </source>
</evidence>
<feature type="transmembrane region" description="Helical" evidence="6">
    <location>
        <begin position="6"/>
        <end position="23"/>
    </location>
</feature>
<accession>A0A067R3E8</accession>
<organism evidence="7 8">
    <name type="scientific">Zootermopsis nevadensis</name>
    <name type="common">Dampwood termite</name>
    <dbReference type="NCBI Taxonomy" id="136037"/>
    <lineage>
        <taxon>Eukaryota</taxon>
        <taxon>Metazoa</taxon>
        <taxon>Ecdysozoa</taxon>
        <taxon>Arthropoda</taxon>
        <taxon>Hexapoda</taxon>
        <taxon>Insecta</taxon>
        <taxon>Pterygota</taxon>
        <taxon>Neoptera</taxon>
        <taxon>Polyneoptera</taxon>
        <taxon>Dictyoptera</taxon>
        <taxon>Blattodea</taxon>
        <taxon>Blattoidea</taxon>
        <taxon>Termitoidae</taxon>
        <taxon>Termopsidae</taxon>
        <taxon>Zootermopsis</taxon>
    </lineage>
</organism>
<evidence type="ECO:0000313" key="7">
    <source>
        <dbReference type="EMBL" id="KDR17667.1"/>
    </source>
</evidence>
<evidence type="ECO:0000256" key="1">
    <source>
        <dbReference type="ARBA" id="ARBA00004141"/>
    </source>
</evidence>
<evidence type="ECO:0000256" key="5">
    <source>
        <dbReference type="ARBA" id="ARBA00023136"/>
    </source>
</evidence>
<evidence type="ECO:0000313" key="8">
    <source>
        <dbReference type="Proteomes" id="UP000027135"/>
    </source>
</evidence>
<dbReference type="FunCoup" id="A0A067R3E8">
    <property type="interactions" value="542"/>
</dbReference>
<keyword evidence="3 6" id="KW-0812">Transmembrane</keyword>
<comment type="similarity">
    <text evidence="2">Belongs to the KRTCAP2 family.</text>
</comment>
<dbReference type="STRING" id="136037.A0A067R3E8"/>
<dbReference type="AlphaFoldDB" id="A0A067R3E8"/>
<dbReference type="Pfam" id="PF09775">
    <property type="entry name" value="Keratin_assoc"/>
    <property type="match status" value="1"/>
</dbReference>
<dbReference type="OrthoDB" id="1111004at2759"/>
<evidence type="ECO:0000256" key="4">
    <source>
        <dbReference type="ARBA" id="ARBA00022989"/>
    </source>
</evidence>
<protein>
    <submittedName>
        <fullName evidence="7">KRTCAP2-like protein</fullName>
    </submittedName>
</protein>
<evidence type="ECO:0000256" key="2">
    <source>
        <dbReference type="ARBA" id="ARBA00007279"/>
    </source>
</evidence>
<keyword evidence="4 6" id="KW-1133">Transmembrane helix</keyword>
<reference evidence="7 8" key="1">
    <citation type="journal article" date="2014" name="Nat. Commun.">
        <title>Molecular traces of alternative social organization in a termite genome.</title>
        <authorList>
            <person name="Terrapon N."/>
            <person name="Li C."/>
            <person name="Robertson H.M."/>
            <person name="Ji L."/>
            <person name="Meng X."/>
            <person name="Booth W."/>
            <person name="Chen Z."/>
            <person name="Childers C.P."/>
            <person name="Glastad K.M."/>
            <person name="Gokhale K."/>
            <person name="Gowin J."/>
            <person name="Gronenberg W."/>
            <person name="Hermansen R.A."/>
            <person name="Hu H."/>
            <person name="Hunt B.G."/>
            <person name="Huylmans A.K."/>
            <person name="Khalil S.M."/>
            <person name="Mitchell R.D."/>
            <person name="Munoz-Torres M.C."/>
            <person name="Mustard J.A."/>
            <person name="Pan H."/>
            <person name="Reese J.T."/>
            <person name="Scharf M.E."/>
            <person name="Sun F."/>
            <person name="Vogel H."/>
            <person name="Xiao J."/>
            <person name="Yang W."/>
            <person name="Yang Z."/>
            <person name="Yang Z."/>
            <person name="Zhou J."/>
            <person name="Zhu J."/>
            <person name="Brent C.S."/>
            <person name="Elsik C.G."/>
            <person name="Goodisman M.A."/>
            <person name="Liberles D.A."/>
            <person name="Roe R.M."/>
            <person name="Vargo E.L."/>
            <person name="Vilcinskas A."/>
            <person name="Wang J."/>
            <person name="Bornberg-Bauer E."/>
            <person name="Korb J."/>
            <person name="Zhang G."/>
            <person name="Liebig J."/>
        </authorList>
    </citation>
    <scope>NUCLEOTIDE SEQUENCE [LARGE SCALE GENOMIC DNA]</scope>
    <source>
        <tissue evidence="7">Whole organism</tissue>
    </source>
</reference>
<keyword evidence="8" id="KW-1185">Reference proteome</keyword>
<feature type="transmembrane region" description="Helical" evidence="6">
    <location>
        <begin position="35"/>
        <end position="55"/>
    </location>
</feature>
<gene>
    <name evidence="7" type="ORF">L798_08432</name>
</gene>
<sequence length="131" mass="14290">MAVSSGTSFVLASVLTVLLFSGMQMYRQWLASSQLHTILGGYLGSILFIFILTAVGNLESTLFGKGFQTKFFPEIILCLGIAMTASGMVHSVCSTTCFLFSLMGLYYLNRISQQTYAIPLPSQPAPTKKKK</sequence>
<dbReference type="eggNOG" id="KOG4615">
    <property type="taxonomic scope" value="Eukaryota"/>
</dbReference>
<evidence type="ECO:0000256" key="3">
    <source>
        <dbReference type="ARBA" id="ARBA00022692"/>
    </source>
</evidence>
<name>A0A067R3E8_ZOONE</name>
<dbReference type="Proteomes" id="UP000027135">
    <property type="component" value="Unassembled WGS sequence"/>
</dbReference>
<comment type="subcellular location">
    <subcellularLocation>
        <location evidence="1">Membrane</location>
        <topology evidence="1">Multi-pass membrane protein</topology>
    </subcellularLocation>
</comment>
<dbReference type="InterPro" id="IPR018614">
    <property type="entry name" value="KRTCAP2"/>
</dbReference>
<dbReference type="PANTHER" id="PTHR32001">
    <property type="entry name" value="KERATINOCYTE-ASSOCIATED PROTEIN 2"/>
    <property type="match status" value="1"/>
</dbReference>
<dbReference type="EMBL" id="KK852725">
    <property type="protein sequence ID" value="KDR17667.1"/>
    <property type="molecule type" value="Genomic_DNA"/>
</dbReference>
<proteinExistence type="inferred from homology"/>
<feature type="transmembrane region" description="Helical" evidence="6">
    <location>
        <begin position="75"/>
        <end position="108"/>
    </location>
</feature>